<feature type="compositionally biased region" description="Basic residues" evidence="7">
    <location>
        <begin position="1281"/>
        <end position="1290"/>
    </location>
</feature>
<evidence type="ECO:0000256" key="8">
    <source>
        <dbReference type="SAM" id="Phobius"/>
    </source>
</evidence>
<evidence type="ECO:0008006" key="14">
    <source>
        <dbReference type="Google" id="ProtNLM"/>
    </source>
</evidence>
<evidence type="ECO:0000259" key="9">
    <source>
        <dbReference type="Pfam" id="PF12371"/>
    </source>
</evidence>
<gene>
    <name evidence="12" type="ORF">RND71_012223</name>
</gene>
<evidence type="ECO:0000259" key="11">
    <source>
        <dbReference type="Pfam" id="PF24501"/>
    </source>
</evidence>
<comment type="similarity">
    <text evidence="2">Belongs to the TMEM131 family.</text>
</comment>
<dbReference type="Pfam" id="PF24501">
    <property type="entry name" value="Ig_TMEM131L_5"/>
    <property type="match status" value="1"/>
</dbReference>
<name>A0AAE1SEV6_9SOLA</name>
<evidence type="ECO:0000256" key="3">
    <source>
        <dbReference type="ARBA" id="ARBA00022692"/>
    </source>
</evidence>
<reference evidence="12" key="1">
    <citation type="submission" date="2023-12" db="EMBL/GenBank/DDBJ databases">
        <title>Genome assembly of Anisodus tanguticus.</title>
        <authorList>
            <person name="Wang Y.-J."/>
        </authorList>
    </citation>
    <scope>NUCLEOTIDE SEQUENCE</scope>
    <source>
        <strain evidence="12">KB-2021</strain>
        <tissue evidence="12">Leaf</tissue>
    </source>
</reference>
<keyword evidence="4" id="KW-0732">Signal</keyword>
<dbReference type="InterPro" id="IPR056001">
    <property type="entry name" value="DUF7579"/>
</dbReference>
<dbReference type="InterPro" id="IPR022113">
    <property type="entry name" value="TMEM131L_N"/>
</dbReference>
<feature type="transmembrane region" description="Helical" evidence="8">
    <location>
        <begin position="1092"/>
        <end position="1115"/>
    </location>
</feature>
<dbReference type="Proteomes" id="UP001291623">
    <property type="component" value="Unassembled WGS sequence"/>
</dbReference>
<feature type="transmembrane region" description="Helical" evidence="8">
    <location>
        <begin position="1127"/>
        <end position="1150"/>
    </location>
</feature>
<dbReference type="GO" id="GO:0016020">
    <property type="term" value="C:membrane"/>
    <property type="evidence" value="ECO:0007669"/>
    <property type="project" value="UniProtKB-SubCell"/>
</dbReference>
<feature type="compositionally biased region" description="Polar residues" evidence="7">
    <location>
        <begin position="1223"/>
        <end position="1273"/>
    </location>
</feature>
<protein>
    <recommendedName>
        <fullName evidence="14">Transmembrane protein 131-like N-terminal domain-containing protein</fullName>
    </recommendedName>
</protein>
<keyword evidence="3 8" id="KW-0812">Transmembrane</keyword>
<comment type="subcellular location">
    <subcellularLocation>
        <location evidence="1">Membrane</location>
        <topology evidence="1">Single-pass type I membrane protein</topology>
    </subcellularLocation>
</comment>
<feature type="domain" description="Transmembrane protein 131-like N-terminal" evidence="9">
    <location>
        <begin position="408"/>
        <end position="491"/>
    </location>
</feature>
<dbReference type="PANTHER" id="PTHR22050">
    <property type="entry name" value="RW1 PROTEIN HOMOLOG"/>
    <property type="match status" value="1"/>
</dbReference>
<organism evidence="12 13">
    <name type="scientific">Anisodus tanguticus</name>
    <dbReference type="NCBI Taxonomy" id="243964"/>
    <lineage>
        <taxon>Eukaryota</taxon>
        <taxon>Viridiplantae</taxon>
        <taxon>Streptophyta</taxon>
        <taxon>Embryophyta</taxon>
        <taxon>Tracheophyta</taxon>
        <taxon>Spermatophyta</taxon>
        <taxon>Magnoliopsida</taxon>
        <taxon>eudicotyledons</taxon>
        <taxon>Gunneridae</taxon>
        <taxon>Pentapetalae</taxon>
        <taxon>asterids</taxon>
        <taxon>lamiids</taxon>
        <taxon>Solanales</taxon>
        <taxon>Solanaceae</taxon>
        <taxon>Solanoideae</taxon>
        <taxon>Hyoscyameae</taxon>
        <taxon>Anisodus</taxon>
    </lineage>
</organism>
<feature type="region of interest" description="Disordered" evidence="7">
    <location>
        <begin position="1223"/>
        <end position="1345"/>
    </location>
</feature>
<sequence length="1517" mass="166754">MSYKPNEKDGFSGDWSSSFVLENIIPHQSLDSVCSHTDLFCFPLSLRGFLFEDKNVQSQVKKDFAVQSDVSFHIGSYEENTNISRSSDYCMIKFLGRRTISCYLNKNVQSQVKKDYAIQSVVAFPIVSDKENTNISRSSDSYKNVQSQVKRDSTVQSDVAFHIGSDEHDTNITKGEPYSMKGLQNQAEYDAYMSYKPNEEDCFSGNWSSYSVIKNKNVQSDVEEDSAVQSDGSLPNRIMRVFHHGEAFCFMMVLSHMIIILAKSEPCSMKGLQNQAEHDACISYKQNEEDGFSGDLSFEKNAQSQVEEVSGVQSDVTLPIGSNEERTTINRSSDSCNFKFLGGRTISCYLSYQECYSELPCSCIRRNRENDVSFGGGPLSDDEYQILKPKEEDKTDSFRFLGGSFPHVEINPPSLDWGEKYLYVPSLAFLNVKNTHRDSILTVFEPYGTNSQFYPCNFSETLLPPGETASICFVFLPTWLGLSSAQFVLQTSSGGFVVQAKGLAVESPYRIQPVVSLDISSSGRRSKNLSLYNPYNEALYVEEVTIWTSISSGDNTRYAKAICNINKGEDSNNTFSLLGVKEWLDVKGDEVGIPLVAIRPHRNWEIDPDKTETIIELDFPNHTGGEIFGAFSLQLLSTSKGKADTIIVPLKAELGKTSAYSELTDPLSLSIQTVGPCAADGTSVIALSVRNDSPYIVSVVKVSEAGENTKHFRVRYVEGLILFPGTVTQVAVVTYSSPAIQLLDPLVQAHEMSMNCKLLVSTNDSRTSEIELACGDVVSLCSGGKYDSSIGQREHSDEVELGNTKVISSSSSMQSPLEIKAVDTTVADELVLKNWKSQATANGIFILDESEVVFPVIQVGSHHSQWITVENPSQKPIVVQLVLNSWEIIDECKTSGSHLQPSLSSRIVGNYSIFPKRYGFSLAENAVTEALLHPFGKASFGPILFQPAARCQWRSSALVRNNLSGVEWLTLKGSGGLLSLVLLDESEPVQNLDFKLNMPTPLNLSSSGVLYNMKDKSHACSLSLSKELHAKNVGDFPLEVKKIEISGTECGTDGFVINSCKGFSLEPEESIKLVISYHTDFSIATIQRDLELALATGILVIPMKVSLPICVLHFCKKSLFWMKVKKLLVTMLFLASLLFLVLWCVIPQVVAFGSHECLPKSGKSYMTSVSHAGKLSRMHPTEKQIGKFVFSYKLNRLLRSIGEGEALLVESFSTCEDSQAVSENPSVTDQNLNHCAGYNSVSDTQKGMEESSSTKSVAIQSSDTNETSKTGNLTVKIGKEKGRRRKKKKNSATALVGVFDVSSSHSGNSTPSSPLSPTSSSTPSRPSPQSADADRPVKLSNPFADVGNHQCKKSIHSEFASRRNVLQTAETLTYGVKNACPPPQEKPAAPKRSASKPVLLPSATFPCADKSAPRLMCRQPVLSSNSIIAPHLRAPGSKPPNQMAVKTDEKMGGMEEKFTYDIWGDHLSNLPLVGRSKEVLEMPPRALENSSSSFFLRGPQTLVTNYQQITVSSDREG</sequence>
<evidence type="ECO:0000256" key="5">
    <source>
        <dbReference type="ARBA" id="ARBA00022989"/>
    </source>
</evidence>
<dbReference type="InterPro" id="IPR055437">
    <property type="entry name" value="TMEM131L_Ig_5"/>
</dbReference>
<dbReference type="EMBL" id="JAVYJV010000006">
    <property type="protein sequence ID" value="KAK4368431.1"/>
    <property type="molecule type" value="Genomic_DNA"/>
</dbReference>
<dbReference type="Pfam" id="PF24474">
    <property type="entry name" value="DUF7579"/>
    <property type="match status" value="1"/>
</dbReference>
<feature type="domain" description="TMEM131L fifth Ig-like" evidence="11">
    <location>
        <begin position="1032"/>
        <end position="1097"/>
    </location>
</feature>
<evidence type="ECO:0000256" key="2">
    <source>
        <dbReference type="ARBA" id="ARBA00006682"/>
    </source>
</evidence>
<keyword evidence="13" id="KW-1185">Reference proteome</keyword>
<proteinExistence type="inferred from homology"/>
<feature type="region of interest" description="Disordered" evidence="7">
    <location>
        <begin position="1376"/>
        <end position="1395"/>
    </location>
</feature>
<dbReference type="PANTHER" id="PTHR22050:SF0">
    <property type="entry name" value="TRANSMEMBRANE PROTEIN 131 HOMOLOG"/>
    <property type="match status" value="1"/>
</dbReference>
<comment type="caution">
    <text evidence="12">The sequence shown here is derived from an EMBL/GenBank/DDBJ whole genome shotgun (WGS) entry which is preliminary data.</text>
</comment>
<feature type="compositionally biased region" description="Low complexity" evidence="7">
    <location>
        <begin position="1302"/>
        <end position="1330"/>
    </location>
</feature>
<evidence type="ECO:0000256" key="4">
    <source>
        <dbReference type="ARBA" id="ARBA00022729"/>
    </source>
</evidence>
<keyword evidence="6 8" id="KW-0472">Membrane</keyword>
<evidence type="ECO:0000259" key="10">
    <source>
        <dbReference type="Pfam" id="PF24474"/>
    </source>
</evidence>
<dbReference type="InterPro" id="IPR039877">
    <property type="entry name" value="TMEM131-like"/>
</dbReference>
<keyword evidence="5 8" id="KW-1133">Transmembrane helix</keyword>
<evidence type="ECO:0000313" key="13">
    <source>
        <dbReference type="Proteomes" id="UP001291623"/>
    </source>
</evidence>
<feature type="domain" description="DUF7579" evidence="10">
    <location>
        <begin position="667"/>
        <end position="783"/>
    </location>
</feature>
<dbReference type="Pfam" id="PF12371">
    <property type="entry name" value="TMEM131_like_N"/>
    <property type="match status" value="1"/>
</dbReference>
<evidence type="ECO:0000256" key="1">
    <source>
        <dbReference type="ARBA" id="ARBA00004479"/>
    </source>
</evidence>
<evidence type="ECO:0000313" key="12">
    <source>
        <dbReference type="EMBL" id="KAK4368431.1"/>
    </source>
</evidence>
<evidence type="ECO:0000256" key="7">
    <source>
        <dbReference type="SAM" id="MobiDB-lite"/>
    </source>
</evidence>
<accession>A0AAE1SEV6</accession>
<evidence type="ECO:0000256" key="6">
    <source>
        <dbReference type="ARBA" id="ARBA00023136"/>
    </source>
</evidence>